<gene>
    <name evidence="1" type="ORF">H3L94_11650</name>
</gene>
<dbReference type="EMBL" id="CP059567">
    <property type="protein sequence ID" value="QMT40457.1"/>
    <property type="molecule type" value="Genomic_DNA"/>
</dbReference>
<evidence type="ECO:0000313" key="1">
    <source>
        <dbReference type="EMBL" id="QMT40457.1"/>
    </source>
</evidence>
<proteinExistence type="predicted"/>
<reference evidence="1 2" key="1">
    <citation type="submission" date="2020-07" db="EMBL/GenBank/DDBJ databases">
        <title>Genomic diversity of species in the Neisseriaceae family.</title>
        <authorList>
            <person name="Vincent A.T."/>
            <person name="Bernet E."/>
            <person name="Veyrier F.J."/>
        </authorList>
    </citation>
    <scope>NUCLEOTIDE SEQUENCE [LARGE SCALE GENOMIC DNA]</scope>
    <source>
        <strain evidence="1 2">DSM 22244</strain>
    </source>
</reference>
<protein>
    <submittedName>
        <fullName evidence="1">Uncharacterized protein</fullName>
    </submittedName>
</protein>
<dbReference type="Proteomes" id="UP000514752">
    <property type="component" value="Chromosome"/>
</dbReference>
<organism evidence="1 2">
    <name type="scientific">Neisseria shayeganii</name>
    <dbReference type="NCBI Taxonomy" id="607712"/>
    <lineage>
        <taxon>Bacteria</taxon>
        <taxon>Pseudomonadati</taxon>
        <taxon>Pseudomonadota</taxon>
        <taxon>Betaproteobacteria</taxon>
        <taxon>Neisseriales</taxon>
        <taxon>Neisseriaceae</taxon>
        <taxon>Neisseria</taxon>
    </lineage>
</organism>
<name>A0A7D7N9D2_9NEIS</name>
<accession>A0A7D7N9D2</accession>
<dbReference type="RefSeq" id="WP_009120144.1">
    <property type="nucleotide sequence ID" value="NZ_CP059567.1"/>
</dbReference>
<sequence>MMNLMIRAGKSVDYSHKIMFKNIFIDLKPVILFGKTRSIEVETGR</sequence>
<dbReference type="KEGG" id="nsg:H3L94_11650"/>
<dbReference type="AlphaFoldDB" id="A0A7D7N9D2"/>
<evidence type="ECO:0000313" key="2">
    <source>
        <dbReference type="Proteomes" id="UP000514752"/>
    </source>
</evidence>